<evidence type="ECO:0000313" key="2">
    <source>
        <dbReference type="Proteomes" id="UP000282438"/>
    </source>
</evidence>
<dbReference type="AlphaFoldDB" id="A0A3S8ZWL5"/>
<dbReference type="Gene3D" id="3.40.50.150">
    <property type="entry name" value="Vaccinia Virus protein VP39"/>
    <property type="match status" value="1"/>
</dbReference>
<name>A0A3S8ZWL5_9NEIS</name>
<keyword evidence="1" id="KW-0489">Methyltransferase</keyword>
<accession>A0A3S8ZWL5</accession>
<evidence type="ECO:0000313" key="1">
    <source>
        <dbReference type="EMBL" id="AZN37814.1"/>
    </source>
</evidence>
<dbReference type="OrthoDB" id="20930at2"/>
<dbReference type="RefSeq" id="WP_125975791.1">
    <property type="nucleotide sequence ID" value="NZ_CP034433.1"/>
</dbReference>
<dbReference type="GO" id="GO:0032259">
    <property type="term" value="P:methylation"/>
    <property type="evidence" value="ECO:0007669"/>
    <property type="project" value="UniProtKB-KW"/>
</dbReference>
<dbReference type="InterPro" id="IPR029063">
    <property type="entry name" value="SAM-dependent_MTases_sf"/>
</dbReference>
<organism evidence="1 2">
    <name type="scientific">Iodobacter ciconiae</name>
    <dbReference type="NCBI Taxonomy" id="2496266"/>
    <lineage>
        <taxon>Bacteria</taxon>
        <taxon>Pseudomonadati</taxon>
        <taxon>Pseudomonadota</taxon>
        <taxon>Betaproteobacteria</taxon>
        <taxon>Neisseriales</taxon>
        <taxon>Chitinibacteraceae</taxon>
        <taxon>Iodobacter</taxon>
    </lineage>
</organism>
<keyword evidence="2" id="KW-1185">Reference proteome</keyword>
<sequence length="203" mass="23241">MNNRFEEIYATNEWGTGSGEGSLPIHTQSYIDFLEQFTLKNKIKSVLDMGCGDWQFSKNIHWDGIQYQGYDVVKSVVSYNQQHYTAPNIRFQQYSGNPDDLPNAELIIAKDVLQHLSNQSIECFIKNMTRYPYALITNCVNPGAITINHDINTGDFRYLDLRLAPFHLSAREVFSFTNADNTGNEAPRWLKKVLLIENHSTPS</sequence>
<protein>
    <submittedName>
        <fullName evidence="1">Class I SAM-dependent methyltransferase</fullName>
    </submittedName>
</protein>
<dbReference type="GO" id="GO:0008168">
    <property type="term" value="F:methyltransferase activity"/>
    <property type="evidence" value="ECO:0007669"/>
    <property type="project" value="UniProtKB-KW"/>
</dbReference>
<dbReference type="Proteomes" id="UP000282438">
    <property type="component" value="Chromosome"/>
</dbReference>
<keyword evidence="1" id="KW-0808">Transferase</keyword>
<gene>
    <name evidence="1" type="ORF">EJO50_15890</name>
</gene>
<reference evidence="1 2" key="1">
    <citation type="submission" date="2018-12" db="EMBL/GenBank/DDBJ databases">
        <title>Complete genome sequence of Iodobacter sp. H11R3.</title>
        <authorList>
            <person name="Bae J.-W."/>
        </authorList>
    </citation>
    <scope>NUCLEOTIDE SEQUENCE [LARGE SCALE GENOMIC DNA]</scope>
    <source>
        <strain evidence="1 2">H11R3</strain>
    </source>
</reference>
<proteinExistence type="predicted"/>
<dbReference type="SUPFAM" id="SSF53335">
    <property type="entry name" value="S-adenosyl-L-methionine-dependent methyltransferases"/>
    <property type="match status" value="1"/>
</dbReference>
<dbReference type="KEGG" id="iod:EJO50_15890"/>
<dbReference type="EMBL" id="CP034433">
    <property type="protein sequence ID" value="AZN37814.1"/>
    <property type="molecule type" value="Genomic_DNA"/>
</dbReference>